<dbReference type="InterPro" id="IPR010982">
    <property type="entry name" value="Lambda_DNA-bd_dom_sf"/>
</dbReference>
<comment type="caution">
    <text evidence="2">The sequence shown here is derived from an EMBL/GenBank/DDBJ whole genome shotgun (WGS) entry which is preliminary data.</text>
</comment>
<sequence length="132" mass="15229">MPEYSSDEKNNFTTYDVNGRLLELLKNCGVSKYQAARIAGISRGTVYSWFRRSNSPKVSDLEAICQKVFHMTLADFFRSPKEDIILGDSKEAVFLEQFRTLTEDQKSRLYETVDDFVQANANRSRSGNKNRR</sequence>
<gene>
    <name evidence="2" type="ORF">FYJ60_08105</name>
</gene>
<dbReference type="PROSITE" id="PS50943">
    <property type="entry name" value="HTH_CROC1"/>
    <property type="match status" value="1"/>
</dbReference>
<organism evidence="2 3">
    <name type="scientific">Bilifractor porci</name>
    <dbReference type="NCBI Taxonomy" id="2606636"/>
    <lineage>
        <taxon>Bacteria</taxon>
        <taxon>Bacillati</taxon>
        <taxon>Bacillota</taxon>
        <taxon>Clostridia</taxon>
        <taxon>Lachnospirales</taxon>
        <taxon>Lachnospiraceae</taxon>
        <taxon>Bilifractor</taxon>
    </lineage>
</organism>
<feature type="domain" description="HTH cro/C1-type" evidence="1">
    <location>
        <begin position="21"/>
        <end position="76"/>
    </location>
</feature>
<keyword evidence="3" id="KW-1185">Reference proteome</keyword>
<dbReference type="AlphaFoldDB" id="A0A7X2P8N8"/>
<proteinExistence type="predicted"/>
<dbReference type="EMBL" id="VUMV01000005">
    <property type="protein sequence ID" value="MST82275.1"/>
    <property type="molecule type" value="Genomic_DNA"/>
</dbReference>
<evidence type="ECO:0000313" key="3">
    <source>
        <dbReference type="Proteomes" id="UP000466864"/>
    </source>
</evidence>
<dbReference type="RefSeq" id="WP_154458184.1">
    <property type="nucleotide sequence ID" value="NZ_VUMV01000005.1"/>
</dbReference>
<accession>A0A7X2P8N8</accession>
<dbReference type="InterPro" id="IPR001387">
    <property type="entry name" value="Cro/C1-type_HTH"/>
</dbReference>
<evidence type="ECO:0000259" key="1">
    <source>
        <dbReference type="PROSITE" id="PS50943"/>
    </source>
</evidence>
<evidence type="ECO:0000313" key="2">
    <source>
        <dbReference type="EMBL" id="MST82275.1"/>
    </source>
</evidence>
<reference evidence="2 3" key="1">
    <citation type="submission" date="2019-08" db="EMBL/GenBank/DDBJ databases">
        <title>In-depth cultivation of the pig gut microbiome towards novel bacterial diversity and tailored functional studies.</title>
        <authorList>
            <person name="Wylensek D."/>
            <person name="Hitch T.C.A."/>
            <person name="Clavel T."/>
        </authorList>
    </citation>
    <scope>NUCLEOTIDE SEQUENCE [LARGE SCALE GENOMIC DNA]</scope>
    <source>
        <strain evidence="2 3">Oil+RF-744-WCA-WT-13</strain>
    </source>
</reference>
<dbReference type="Proteomes" id="UP000466864">
    <property type="component" value="Unassembled WGS sequence"/>
</dbReference>
<dbReference type="SUPFAM" id="SSF47413">
    <property type="entry name" value="lambda repressor-like DNA-binding domains"/>
    <property type="match status" value="1"/>
</dbReference>
<dbReference type="GO" id="GO:0003677">
    <property type="term" value="F:DNA binding"/>
    <property type="evidence" value="ECO:0007669"/>
    <property type="project" value="InterPro"/>
</dbReference>
<name>A0A7X2P8N8_9FIRM</name>
<dbReference type="SMART" id="SM00530">
    <property type="entry name" value="HTH_XRE"/>
    <property type="match status" value="1"/>
</dbReference>
<dbReference type="Pfam" id="PF01381">
    <property type="entry name" value="HTH_3"/>
    <property type="match status" value="1"/>
</dbReference>
<protein>
    <submittedName>
        <fullName evidence="2">Helix-turn-helix transcriptional regulator</fullName>
    </submittedName>
</protein>
<dbReference type="Gene3D" id="1.10.260.40">
    <property type="entry name" value="lambda repressor-like DNA-binding domains"/>
    <property type="match status" value="1"/>
</dbReference>